<name>A0A1H0M0P4_9HYPH</name>
<evidence type="ECO:0000256" key="1">
    <source>
        <dbReference type="SAM" id="MobiDB-lite"/>
    </source>
</evidence>
<gene>
    <name evidence="2" type="ORF">SAMN05192530_11214</name>
</gene>
<proteinExistence type="predicted"/>
<reference evidence="2 3" key="1">
    <citation type="submission" date="2016-10" db="EMBL/GenBank/DDBJ databases">
        <authorList>
            <person name="de Groot N.N."/>
        </authorList>
    </citation>
    <scope>NUCLEOTIDE SEQUENCE [LARGE SCALE GENOMIC DNA]</scope>
    <source>
        <strain evidence="3">L7-484,KACC 16230,DSM 25025</strain>
    </source>
</reference>
<protein>
    <submittedName>
        <fullName evidence="2">Uncharacterized protein</fullName>
    </submittedName>
</protein>
<dbReference type="EMBL" id="FNIT01000012">
    <property type="protein sequence ID" value="SDO73987.1"/>
    <property type="molecule type" value="Genomic_DNA"/>
</dbReference>
<feature type="region of interest" description="Disordered" evidence="1">
    <location>
        <begin position="62"/>
        <end position="83"/>
    </location>
</feature>
<dbReference type="OrthoDB" id="9898635at2"/>
<keyword evidence="3" id="KW-1185">Reference proteome</keyword>
<dbReference type="RefSeq" id="WP_090676492.1">
    <property type="nucleotide sequence ID" value="NZ_FNIT01000012.1"/>
</dbReference>
<accession>A0A1H0M0P4</accession>
<evidence type="ECO:0000313" key="3">
    <source>
        <dbReference type="Proteomes" id="UP000198793"/>
    </source>
</evidence>
<evidence type="ECO:0000313" key="2">
    <source>
        <dbReference type="EMBL" id="SDO73987.1"/>
    </source>
</evidence>
<organism evidence="2 3">
    <name type="scientific">Aureimonas jatrophae</name>
    <dbReference type="NCBI Taxonomy" id="1166073"/>
    <lineage>
        <taxon>Bacteria</taxon>
        <taxon>Pseudomonadati</taxon>
        <taxon>Pseudomonadota</taxon>
        <taxon>Alphaproteobacteria</taxon>
        <taxon>Hyphomicrobiales</taxon>
        <taxon>Aurantimonadaceae</taxon>
        <taxon>Aureimonas</taxon>
    </lineage>
</organism>
<dbReference type="Proteomes" id="UP000198793">
    <property type="component" value="Unassembled WGS sequence"/>
</dbReference>
<dbReference type="STRING" id="1166073.SAMN05192530_11214"/>
<sequence length="83" mass="8804">MMHAQSKKISQGAATRQLLDEMAFAIAALGALVTAARARGVSLDLESERMEDLANRLLDLSEEAGALSGPGPTDRRPANIDLQ</sequence>
<dbReference type="AlphaFoldDB" id="A0A1H0M0P4"/>
<feature type="compositionally biased region" description="Basic and acidic residues" evidence="1">
    <location>
        <begin position="73"/>
        <end position="83"/>
    </location>
</feature>